<dbReference type="InterPro" id="IPR036259">
    <property type="entry name" value="MFS_trans_sf"/>
</dbReference>
<evidence type="ECO:0000313" key="8">
    <source>
        <dbReference type="EMBL" id="MPW22256.1"/>
    </source>
</evidence>
<comment type="subcellular location">
    <subcellularLocation>
        <location evidence="1">Membrane</location>
        <topology evidence="1">Multi-pass membrane protein</topology>
    </subcellularLocation>
</comment>
<dbReference type="Gene3D" id="1.20.1250.20">
    <property type="entry name" value="MFS general substrate transporter like domains"/>
    <property type="match status" value="2"/>
</dbReference>
<protein>
    <submittedName>
        <fullName evidence="8">MFS transporter</fullName>
    </submittedName>
</protein>
<feature type="transmembrane region" description="Helical" evidence="6">
    <location>
        <begin position="261"/>
        <end position="282"/>
    </location>
</feature>
<keyword evidence="9" id="KW-1185">Reference proteome</keyword>
<feature type="transmembrane region" description="Helical" evidence="6">
    <location>
        <begin position="327"/>
        <end position="344"/>
    </location>
</feature>
<feature type="transmembrane region" description="Helical" evidence="6">
    <location>
        <begin position="68"/>
        <end position="88"/>
    </location>
</feature>
<feature type="transmembrane region" description="Helical" evidence="6">
    <location>
        <begin position="100"/>
        <end position="118"/>
    </location>
</feature>
<feature type="transmembrane region" description="Helical" evidence="6">
    <location>
        <begin position="350"/>
        <end position="372"/>
    </location>
</feature>
<feature type="transmembrane region" description="Helical" evidence="6">
    <location>
        <begin position="294"/>
        <end position="315"/>
    </location>
</feature>
<dbReference type="Proteomes" id="UP000484381">
    <property type="component" value="Unassembled WGS sequence"/>
</dbReference>
<dbReference type="EMBL" id="WHNP01000061">
    <property type="protein sequence ID" value="MPW22256.1"/>
    <property type="molecule type" value="Genomic_DNA"/>
</dbReference>
<reference evidence="8 9" key="1">
    <citation type="submission" date="2019-10" db="EMBL/GenBank/DDBJ databases">
        <title>Paraburkholderia sp. isolated from nodules of Mimosa pudica from Brazilian Atlantic Forest soils.</title>
        <authorList>
            <person name="Paulitsch F."/>
            <person name="Hungria M."/>
            <person name="Dall'Agnol R."/>
        </authorList>
    </citation>
    <scope>NUCLEOTIDE SEQUENCE [LARGE SCALE GENOMIC DNA]</scope>
    <source>
        <strain evidence="8 9">CNPSo 3157</strain>
    </source>
</reference>
<keyword evidence="3 6" id="KW-0812">Transmembrane</keyword>
<name>A0A7X1TK63_9BURK</name>
<keyword evidence="2" id="KW-0813">Transport</keyword>
<evidence type="ECO:0000256" key="2">
    <source>
        <dbReference type="ARBA" id="ARBA00022448"/>
    </source>
</evidence>
<dbReference type="PROSITE" id="PS50850">
    <property type="entry name" value="MFS"/>
    <property type="match status" value="1"/>
</dbReference>
<evidence type="ECO:0000256" key="1">
    <source>
        <dbReference type="ARBA" id="ARBA00004141"/>
    </source>
</evidence>
<evidence type="ECO:0000256" key="4">
    <source>
        <dbReference type="ARBA" id="ARBA00022989"/>
    </source>
</evidence>
<feature type="transmembrane region" description="Helical" evidence="6">
    <location>
        <begin position="193"/>
        <end position="215"/>
    </location>
</feature>
<proteinExistence type="predicted"/>
<evidence type="ECO:0000259" key="7">
    <source>
        <dbReference type="PROSITE" id="PS50850"/>
    </source>
</evidence>
<evidence type="ECO:0000256" key="5">
    <source>
        <dbReference type="ARBA" id="ARBA00023136"/>
    </source>
</evidence>
<dbReference type="InterPro" id="IPR011701">
    <property type="entry name" value="MFS"/>
</dbReference>
<evidence type="ECO:0000256" key="3">
    <source>
        <dbReference type="ARBA" id="ARBA00022692"/>
    </source>
</evidence>
<dbReference type="FunFam" id="1.20.1250.20:FF:000018">
    <property type="entry name" value="MFS transporter permease"/>
    <property type="match status" value="1"/>
</dbReference>
<dbReference type="RefSeq" id="WP_152766825.1">
    <property type="nucleotide sequence ID" value="NZ_WHNP01000061.1"/>
</dbReference>
<feature type="transmembrane region" description="Helical" evidence="6">
    <location>
        <begin position="124"/>
        <end position="146"/>
    </location>
</feature>
<dbReference type="InterPro" id="IPR020846">
    <property type="entry name" value="MFS_dom"/>
</dbReference>
<evidence type="ECO:0000313" key="9">
    <source>
        <dbReference type="Proteomes" id="UP000484381"/>
    </source>
</evidence>
<dbReference type="Pfam" id="PF07690">
    <property type="entry name" value="MFS_1"/>
    <property type="match status" value="1"/>
</dbReference>
<dbReference type="GO" id="GO:0016020">
    <property type="term" value="C:membrane"/>
    <property type="evidence" value="ECO:0007669"/>
    <property type="project" value="UniProtKB-SubCell"/>
</dbReference>
<keyword evidence="5 6" id="KW-0472">Membrane</keyword>
<sequence length="444" mass="48136">MDGNAWQGAAVEDDAHAHPASAVDATFRKVTLHLIPFLFICYVAAYLDRINVGFAQLQMRQDLAFSDAVYGLGAGIFFAGYFLFEVPSNLLLERVGARKTLVRIMLLWGATSACMMFVQSPAMFYVMRFLLGVFEAGFFPGMILYLTYWYPANRRGRVMALFLTAVAIAGVVGGPVSGWALNHLDGVRGLKGWQWLFLTQGLPSCVLGIAAFFYLDDRPHQARWLSATEKAILRDSVQRDQGASLVFQRHSFGEALKVARVYSMAFTWFTFICGVYAISFWLPSLIKGAGVSDAYSIGMLSAIPYCVAALTMVCISRHSDRAVERRWHAAICAAIGAITLAAIPRVAGDLVLSLAVVSAATAAIFTLQPLFWAIATDYLGGTRAAAGTIAFINSLGLIGGFVSPTILGWVKSMTGSLANGLYVVATLLLAGAIVTLRFRRRSGV</sequence>
<dbReference type="PANTHER" id="PTHR43791:SF36">
    <property type="entry name" value="TRANSPORTER, PUTATIVE (AFU_ORTHOLOGUE AFUA_6G08340)-RELATED"/>
    <property type="match status" value="1"/>
</dbReference>
<dbReference type="CDD" id="cd17319">
    <property type="entry name" value="MFS_ExuT_GudP_like"/>
    <property type="match status" value="1"/>
</dbReference>
<feature type="transmembrane region" description="Helical" evidence="6">
    <location>
        <begin position="419"/>
        <end position="438"/>
    </location>
</feature>
<gene>
    <name evidence="8" type="ORF">GCT13_36875</name>
</gene>
<accession>A0A7X1TK63</accession>
<keyword evidence="4 6" id="KW-1133">Transmembrane helix</keyword>
<comment type="caution">
    <text evidence="8">The sequence shown here is derived from an EMBL/GenBank/DDBJ whole genome shotgun (WGS) entry which is preliminary data.</text>
</comment>
<feature type="domain" description="Major facilitator superfamily (MFS) profile" evidence="7">
    <location>
        <begin position="34"/>
        <end position="443"/>
    </location>
</feature>
<dbReference type="PANTHER" id="PTHR43791">
    <property type="entry name" value="PERMEASE-RELATED"/>
    <property type="match status" value="1"/>
</dbReference>
<evidence type="ECO:0000256" key="6">
    <source>
        <dbReference type="SAM" id="Phobius"/>
    </source>
</evidence>
<dbReference type="GO" id="GO:0022857">
    <property type="term" value="F:transmembrane transporter activity"/>
    <property type="evidence" value="ECO:0007669"/>
    <property type="project" value="InterPro"/>
</dbReference>
<feature type="transmembrane region" description="Helical" evidence="6">
    <location>
        <begin position="158"/>
        <end position="181"/>
    </location>
</feature>
<feature type="transmembrane region" description="Helical" evidence="6">
    <location>
        <begin position="384"/>
        <end position="407"/>
    </location>
</feature>
<organism evidence="8 9">
    <name type="scientific">Paraburkholderia franconis</name>
    <dbReference type="NCBI Taxonomy" id="2654983"/>
    <lineage>
        <taxon>Bacteria</taxon>
        <taxon>Pseudomonadati</taxon>
        <taxon>Pseudomonadota</taxon>
        <taxon>Betaproteobacteria</taxon>
        <taxon>Burkholderiales</taxon>
        <taxon>Burkholderiaceae</taxon>
        <taxon>Paraburkholderia</taxon>
    </lineage>
</organism>
<dbReference type="AlphaFoldDB" id="A0A7X1TK63"/>
<feature type="transmembrane region" description="Helical" evidence="6">
    <location>
        <begin position="30"/>
        <end position="48"/>
    </location>
</feature>
<dbReference type="SUPFAM" id="SSF103473">
    <property type="entry name" value="MFS general substrate transporter"/>
    <property type="match status" value="1"/>
</dbReference>